<dbReference type="InterPro" id="IPR014017">
    <property type="entry name" value="DNA_helicase_UvrD-like_C"/>
</dbReference>
<comment type="catalytic activity">
    <reaction evidence="9">
        <text>ATP + H2O = ADP + phosphate + H(+)</text>
        <dbReference type="Rhea" id="RHEA:13065"/>
        <dbReference type="ChEBI" id="CHEBI:15377"/>
        <dbReference type="ChEBI" id="CHEBI:15378"/>
        <dbReference type="ChEBI" id="CHEBI:30616"/>
        <dbReference type="ChEBI" id="CHEBI:43474"/>
        <dbReference type="ChEBI" id="CHEBI:456216"/>
        <dbReference type="EC" id="5.6.2.4"/>
    </reaction>
</comment>
<dbReference type="KEGG" id="rpla:A4Z71_04915"/>
<comment type="similarity">
    <text evidence="1">Belongs to the helicase family. UvrD subfamily.</text>
</comment>
<evidence type="ECO:0000256" key="10">
    <source>
        <dbReference type="PROSITE-ProRule" id="PRU00560"/>
    </source>
</evidence>
<evidence type="ECO:0000256" key="8">
    <source>
        <dbReference type="ARBA" id="ARBA00034808"/>
    </source>
</evidence>
<evidence type="ECO:0000256" key="5">
    <source>
        <dbReference type="ARBA" id="ARBA00022840"/>
    </source>
</evidence>
<evidence type="ECO:0000256" key="4">
    <source>
        <dbReference type="ARBA" id="ARBA00022806"/>
    </source>
</evidence>
<feature type="domain" description="UvrD-like helicase C-terminal" evidence="12">
    <location>
        <begin position="287"/>
        <end position="526"/>
    </location>
</feature>
<organism evidence="13 14">
    <name type="scientific">Candidatus Rhodoluna planktonica</name>
    <dbReference type="NCBI Taxonomy" id="535712"/>
    <lineage>
        <taxon>Bacteria</taxon>
        <taxon>Bacillati</taxon>
        <taxon>Actinomycetota</taxon>
        <taxon>Actinomycetes</taxon>
        <taxon>Micrococcales</taxon>
        <taxon>Microbacteriaceae</taxon>
        <taxon>Luna cluster</taxon>
        <taxon>Luna-1 subcluster</taxon>
        <taxon>Rhodoluna</taxon>
    </lineage>
</organism>
<name>A0A1D9DZS9_9MICO</name>
<feature type="binding site" evidence="10">
    <location>
        <begin position="29"/>
        <end position="36"/>
    </location>
    <ligand>
        <name>ATP</name>
        <dbReference type="ChEBI" id="CHEBI:30616"/>
    </ligand>
</feature>
<evidence type="ECO:0000256" key="6">
    <source>
        <dbReference type="ARBA" id="ARBA00023235"/>
    </source>
</evidence>
<keyword evidence="5 10" id="KW-0067">ATP-binding</keyword>
<dbReference type="PANTHER" id="PTHR11070">
    <property type="entry name" value="UVRD / RECB / PCRA DNA HELICASE FAMILY MEMBER"/>
    <property type="match status" value="1"/>
</dbReference>
<evidence type="ECO:0000313" key="13">
    <source>
        <dbReference type="EMBL" id="AOY56301.1"/>
    </source>
</evidence>
<feature type="domain" description="UvrD-like helicase ATP-binding" evidence="11">
    <location>
        <begin position="8"/>
        <end position="286"/>
    </location>
</feature>
<dbReference type="InterPro" id="IPR000212">
    <property type="entry name" value="DNA_helicase_UvrD/REP"/>
</dbReference>
<dbReference type="Pfam" id="PF13361">
    <property type="entry name" value="UvrD_C"/>
    <property type="match status" value="2"/>
</dbReference>
<dbReference type="AlphaFoldDB" id="A0A1D9DZS9"/>
<dbReference type="InterPro" id="IPR013986">
    <property type="entry name" value="DExx_box_DNA_helicase_dom_sf"/>
</dbReference>
<dbReference type="PANTHER" id="PTHR11070:SF69">
    <property type="entry name" value="ATP-DEPENDENT DNA HELICASE UVRD2"/>
    <property type="match status" value="1"/>
</dbReference>
<dbReference type="Gene3D" id="3.40.50.300">
    <property type="entry name" value="P-loop containing nucleotide triphosphate hydrolases"/>
    <property type="match status" value="3"/>
</dbReference>
<evidence type="ECO:0000256" key="9">
    <source>
        <dbReference type="ARBA" id="ARBA00048988"/>
    </source>
</evidence>
<dbReference type="InterPro" id="IPR014016">
    <property type="entry name" value="UvrD-like_ATP-bd"/>
</dbReference>
<protein>
    <recommendedName>
        <fullName evidence="8">DNA 3'-5' helicase</fullName>
        <ecNumber evidence="8">5.6.2.4</ecNumber>
    </recommendedName>
</protein>
<proteinExistence type="inferred from homology"/>
<gene>
    <name evidence="13" type="ORF">A4Z71_04915</name>
</gene>
<dbReference type="GO" id="GO:0016887">
    <property type="term" value="F:ATP hydrolysis activity"/>
    <property type="evidence" value="ECO:0007669"/>
    <property type="project" value="RHEA"/>
</dbReference>
<reference evidence="13 14" key="1">
    <citation type="journal article" date="2016" name="Biochim. Biophys. Acta">
        <title>Photochemical characterization of actinorhodopsin and its functional existence in the natural host.</title>
        <authorList>
            <person name="Nakamura S."/>
            <person name="Kikukawa T."/>
            <person name="Tamogami J."/>
            <person name="Kamiya M."/>
            <person name="Aizawa T."/>
            <person name="Hahn M.W."/>
            <person name="Ihara K."/>
            <person name="Kamo N."/>
            <person name="Demura M."/>
        </authorList>
    </citation>
    <scope>NUCLEOTIDE SEQUENCE [LARGE SCALE GENOMIC DNA]</scope>
    <source>
        <strain evidence="13 14">MWH-Dar1</strain>
    </source>
</reference>
<dbReference type="EMBL" id="CP015208">
    <property type="protein sequence ID" value="AOY56301.1"/>
    <property type="molecule type" value="Genomic_DNA"/>
</dbReference>
<dbReference type="PROSITE" id="PS51198">
    <property type="entry name" value="UVRD_HELICASE_ATP_BIND"/>
    <property type="match status" value="1"/>
</dbReference>
<evidence type="ECO:0000256" key="2">
    <source>
        <dbReference type="ARBA" id="ARBA00022741"/>
    </source>
</evidence>
<keyword evidence="6" id="KW-0413">Isomerase</keyword>
<keyword evidence="3 10" id="KW-0378">Hydrolase</keyword>
<dbReference type="PROSITE" id="PS51217">
    <property type="entry name" value="UVRD_HELICASE_CTER"/>
    <property type="match status" value="1"/>
</dbReference>
<evidence type="ECO:0000313" key="14">
    <source>
        <dbReference type="Proteomes" id="UP000243784"/>
    </source>
</evidence>
<dbReference type="InterPro" id="IPR027417">
    <property type="entry name" value="P-loop_NTPase"/>
</dbReference>
<evidence type="ECO:0000259" key="11">
    <source>
        <dbReference type="PROSITE" id="PS51198"/>
    </source>
</evidence>
<dbReference type="STRING" id="535712.A4Z71_04915"/>
<dbReference type="GO" id="GO:0033202">
    <property type="term" value="C:DNA helicase complex"/>
    <property type="evidence" value="ECO:0007669"/>
    <property type="project" value="TreeGrafter"/>
</dbReference>
<dbReference type="CDD" id="cd18807">
    <property type="entry name" value="SF1_C_UvrD"/>
    <property type="match status" value="1"/>
</dbReference>
<keyword evidence="2 10" id="KW-0547">Nucleotide-binding</keyword>
<evidence type="ECO:0000256" key="1">
    <source>
        <dbReference type="ARBA" id="ARBA00009922"/>
    </source>
</evidence>
<dbReference type="GO" id="GO:0005524">
    <property type="term" value="F:ATP binding"/>
    <property type="evidence" value="ECO:0007669"/>
    <property type="project" value="UniProtKB-UniRule"/>
</dbReference>
<dbReference type="GO" id="GO:0043138">
    <property type="term" value="F:3'-5' DNA helicase activity"/>
    <property type="evidence" value="ECO:0007669"/>
    <property type="project" value="UniProtKB-EC"/>
</dbReference>
<sequence length="554" mass="61108">MTPEQILDQLDDQQRLAAQLLTGPTCIIAGAGTGKTRTITHRIAYGVATGQFSPNRVLALTYTNKAAAELRTRLRALGVSGVSAKTFHSAALSQLEYFWPQFTGAAAPKVIESKSKLIIEAATSLKLKLDTASVRDVAAEIEWLKYSLTAMGDYSKSRKNSVAGMSPTKLLELITKYEELKIARQQIDWEDVLLLTIGLLKSEPRALAHVHAQYRFFTVDEYQDISPLQQELLDVWLGNRNEICVVGDPNQTIYTFTGASSRFLQTFSNRFEGAQVVKLTKNYRSSESIIATANRLATSDSFELESASKTGSAKPRIQEFESVSDEAAYVVSRIEGLLAQGTSPADIAILYRVNGQSEAFENALISAGISYQVRGGEKYFQRPEIQAAIRAIRAEALSGSSLTVFESVSNIIRSLGWQALAPETKGAAREKWEALNGLLTIVDELPETADLGALAIELDERMRSSDEPQRAAVTLSTIHAAKGLEWPCVFVVGVTEGYLPISYAKTEAEIFEEQRLFYVAVTRAMQQLVITWSKRDNQKGWQREPSRFLGLITS</sequence>
<dbReference type="Pfam" id="PF00580">
    <property type="entry name" value="UvrD-helicase"/>
    <property type="match status" value="1"/>
</dbReference>
<dbReference type="OrthoDB" id="9806690at2"/>
<keyword evidence="14" id="KW-1185">Reference proteome</keyword>
<evidence type="ECO:0000256" key="7">
    <source>
        <dbReference type="ARBA" id="ARBA00034617"/>
    </source>
</evidence>
<keyword evidence="4 10" id="KW-0347">Helicase</keyword>
<dbReference type="GO" id="GO:0000725">
    <property type="term" value="P:recombinational repair"/>
    <property type="evidence" value="ECO:0007669"/>
    <property type="project" value="TreeGrafter"/>
</dbReference>
<dbReference type="SUPFAM" id="SSF52540">
    <property type="entry name" value="P-loop containing nucleoside triphosphate hydrolases"/>
    <property type="match status" value="1"/>
</dbReference>
<dbReference type="EC" id="5.6.2.4" evidence="8"/>
<accession>A0A1D9DZS9</accession>
<dbReference type="GO" id="GO:0005829">
    <property type="term" value="C:cytosol"/>
    <property type="evidence" value="ECO:0007669"/>
    <property type="project" value="TreeGrafter"/>
</dbReference>
<dbReference type="CDD" id="cd17932">
    <property type="entry name" value="DEXQc_UvrD"/>
    <property type="match status" value="1"/>
</dbReference>
<dbReference type="RefSeq" id="WP_070954807.1">
    <property type="nucleotide sequence ID" value="NZ_CP015208.1"/>
</dbReference>
<evidence type="ECO:0000259" key="12">
    <source>
        <dbReference type="PROSITE" id="PS51217"/>
    </source>
</evidence>
<dbReference type="Gene3D" id="1.10.10.160">
    <property type="match status" value="1"/>
</dbReference>
<evidence type="ECO:0000256" key="3">
    <source>
        <dbReference type="ARBA" id="ARBA00022801"/>
    </source>
</evidence>
<comment type="catalytic activity">
    <reaction evidence="7">
        <text>Couples ATP hydrolysis with the unwinding of duplex DNA by translocating in the 3'-5' direction.</text>
        <dbReference type="EC" id="5.6.2.4"/>
    </reaction>
</comment>
<dbReference type="Proteomes" id="UP000243784">
    <property type="component" value="Chromosome"/>
</dbReference>
<dbReference type="GO" id="GO:0003677">
    <property type="term" value="F:DNA binding"/>
    <property type="evidence" value="ECO:0007669"/>
    <property type="project" value="InterPro"/>
</dbReference>